<dbReference type="InterPro" id="IPR000742">
    <property type="entry name" value="EGF"/>
</dbReference>
<evidence type="ECO:0000256" key="8">
    <source>
        <dbReference type="PROSITE-ProRule" id="PRU00076"/>
    </source>
</evidence>
<evidence type="ECO:0000256" key="1">
    <source>
        <dbReference type="ARBA" id="ARBA00012513"/>
    </source>
</evidence>
<dbReference type="CDD" id="cd01098">
    <property type="entry name" value="PAN_AP_plant"/>
    <property type="match status" value="1"/>
</dbReference>
<comment type="catalytic activity">
    <reaction evidence="6">
        <text>L-threonyl-[protein] + ATP = O-phospho-L-threonyl-[protein] + ADP + H(+)</text>
        <dbReference type="Rhea" id="RHEA:46608"/>
        <dbReference type="Rhea" id="RHEA-COMP:11060"/>
        <dbReference type="Rhea" id="RHEA-COMP:11605"/>
        <dbReference type="ChEBI" id="CHEBI:15378"/>
        <dbReference type="ChEBI" id="CHEBI:30013"/>
        <dbReference type="ChEBI" id="CHEBI:30616"/>
        <dbReference type="ChEBI" id="CHEBI:61977"/>
        <dbReference type="ChEBI" id="CHEBI:456216"/>
        <dbReference type="EC" id="2.7.11.1"/>
    </reaction>
</comment>
<dbReference type="PROSITE" id="PS50948">
    <property type="entry name" value="PAN"/>
    <property type="match status" value="1"/>
</dbReference>
<dbReference type="GO" id="GO:0004674">
    <property type="term" value="F:protein serine/threonine kinase activity"/>
    <property type="evidence" value="ECO:0007669"/>
    <property type="project" value="UniProtKB-EC"/>
</dbReference>
<keyword evidence="2" id="KW-0597">Phosphoprotein</keyword>
<comment type="catalytic activity">
    <reaction evidence="7">
        <text>L-seryl-[protein] + ATP = O-phospho-L-seryl-[protein] + ADP + H(+)</text>
        <dbReference type="Rhea" id="RHEA:17989"/>
        <dbReference type="Rhea" id="RHEA-COMP:9863"/>
        <dbReference type="Rhea" id="RHEA-COMP:11604"/>
        <dbReference type="ChEBI" id="CHEBI:15378"/>
        <dbReference type="ChEBI" id="CHEBI:29999"/>
        <dbReference type="ChEBI" id="CHEBI:30616"/>
        <dbReference type="ChEBI" id="CHEBI:83421"/>
        <dbReference type="ChEBI" id="CHEBI:456216"/>
        <dbReference type="EC" id="2.7.11.1"/>
    </reaction>
</comment>
<sequence>MEWFLSSWKSIDDPAPGDFTYQLDLRGIPQLVIKKGPEILFRGGSWNGLRFTGTPQLQPNSVYTYDFVSNEKEVFCTYDIQNRSVLWRWAVSPSGDVQRFTWIDRTQTWGRFSTVVIDQCDKYALCGSNASCNMNKSPDVCECLEGFTPKSPTEWKILDWTEGCVRRAPLSCNHSDGFLKYEAAKLPDTSQSWVDNSISLAECEKLCLNNCSCTAYANSDVREGGTGCLLWFSDLFDIKKLAVNGQDLYVRVAASELDNIDPMRQPIARRRQLSEKKRVIIIVTCVISAMGVLVLGCIIFMRKRKLRNQGKV</sequence>
<gene>
    <name evidence="12" type="ORF">EZV62_008549</name>
</gene>
<keyword evidence="13" id="KW-1185">Reference proteome</keyword>
<dbReference type="GO" id="GO:0048544">
    <property type="term" value="P:recognition of pollen"/>
    <property type="evidence" value="ECO:0007669"/>
    <property type="project" value="InterPro"/>
</dbReference>
<organism evidence="12 13">
    <name type="scientific">Acer yangbiense</name>
    <dbReference type="NCBI Taxonomy" id="1000413"/>
    <lineage>
        <taxon>Eukaryota</taxon>
        <taxon>Viridiplantae</taxon>
        <taxon>Streptophyta</taxon>
        <taxon>Embryophyta</taxon>
        <taxon>Tracheophyta</taxon>
        <taxon>Spermatophyta</taxon>
        <taxon>Magnoliopsida</taxon>
        <taxon>eudicotyledons</taxon>
        <taxon>Gunneridae</taxon>
        <taxon>Pentapetalae</taxon>
        <taxon>rosids</taxon>
        <taxon>malvids</taxon>
        <taxon>Sapindales</taxon>
        <taxon>Sapindaceae</taxon>
        <taxon>Hippocastanoideae</taxon>
        <taxon>Acereae</taxon>
        <taxon>Acer</taxon>
    </lineage>
</organism>
<dbReference type="Gene3D" id="3.50.4.10">
    <property type="entry name" value="Hepatocyte Growth Factor"/>
    <property type="match status" value="1"/>
</dbReference>
<feature type="domain" description="Apple" evidence="11">
    <location>
        <begin position="172"/>
        <end position="253"/>
    </location>
</feature>
<dbReference type="PANTHER" id="PTHR32444">
    <property type="entry name" value="BULB-TYPE LECTIN DOMAIN-CONTAINING PROTEIN"/>
    <property type="match status" value="1"/>
</dbReference>
<name>A0A5C7IDW8_9ROSI</name>
<keyword evidence="9" id="KW-0812">Transmembrane</keyword>
<dbReference type="InterPro" id="IPR003609">
    <property type="entry name" value="Pan_app"/>
</dbReference>
<evidence type="ECO:0000259" key="11">
    <source>
        <dbReference type="PROSITE" id="PS50948"/>
    </source>
</evidence>
<dbReference type="PROSITE" id="PS50026">
    <property type="entry name" value="EGF_3"/>
    <property type="match status" value="1"/>
</dbReference>
<reference evidence="13" key="1">
    <citation type="journal article" date="2019" name="Gigascience">
        <title>De novo genome assembly of the endangered Acer yangbiense, a plant species with extremely small populations endemic to Yunnan Province, China.</title>
        <authorList>
            <person name="Yang J."/>
            <person name="Wariss H.M."/>
            <person name="Tao L."/>
            <person name="Zhang R."/>
            <person name="Yun Q."/>
            <person name="Hollingsworth P."/>
            <person name="Dao Z."/>
            <person name="Luo G."/>
            <person name="Guo H."/>
            <person name="Ma Y."/>
            <person name="Sun W."/>
        </authorList>
    </citation>
    <scope>NUCLEOTIDE SEQUENCE [LARGE SCALE GENOMIC DNA]</scope>
    <source>
        <strain evidence="13">cv. Malutang</strain>
    </source>
</reference>
<evidence type="ECO:0000256" key="7">
    <source>
        <dbReference type="ARBA" id="ARBA00048679"/>
    </source>
</evidence>
<dbReference type="Proteomes" id="UP000323000">
    <property type="component" value="Chromosome 3"/>
</dbReference>
<evidence type="ECO:0000256" key="9">
    <source>
        <dbReference type="SAM" id="Phobius"/>
    </source>
</evidence>
<dbReference type="EMBL" id="VAHF01000003">
    <property type="protein sequence ID" value="TXG67274.1"/>
    <property type="molecule type" value="Genomic_DNA"/>
</dbReference>
<dbReference type="AlphaFoldDB" id="A0A5C7IDW8"/>
<dbReference type="PANTHER" id="PTHR32444:SF183">
    <property type="entry name" value="APPLE DOMAIN-CONTAINING PROTEIN"/>
    <property type="match status" value="1"/>
</dbReference>
<proteinExistence type="predicted"/>
<evidence type="ECO:0000256" key="3">
    <source>
        <dbReference type="ARBA" id="ARBA00022729"/>
    </source>
</evidence>
<feature type="transmembrane region" description="Helical" evidence="9">
    <location>
        <begin position="279"/>
        <end position="301"/>
    </location>
</feature>
<dbReference type="SUPFAM" id="SSF57414">
    <property type="entry name" value="Hairpin loop containing domain-like"/>
    <property type="match status" value="1"/>
</dbReference>
<dbReference type="Pfam" id="PF00954">
    <property type="entry name" value="S_locus_glycop"/>
    <property type="match status" value="1"/>
</dbReference>
<evidence type="ECO:0000313" key="12">
    <source>
        <dbReference type="EMBL" id="TXG67274.1"/>
    </source>
</evidence>
<evidence type="ECO:0000259" key="10">
    <source>
        <dbReference type="PROSITE" id="PS50026"/>
    </source>
</evidence>
<keyword evidence="5" id="KW-0675">Receptor</keyword>
<dbReference type="OrthoDB" id="785331at2759"/>
<dbReference type="SMART" id="SM00473">
    <property type="entry name" value="PAN_AP"/>
    <property type="match status" value="1"/>
</dbReference>
<comment type="caution">
    <text evidence="8">Lacks conserved residue(s) required for the propagation of feature annotation.</text>
</comment>
<evidence type="ECO:0000313" key="13">
    <source>
        <dbReference type="Proteomes" id="UP000323000"/>
    </source>
</evidence>
<comment type="caution">
    <text evidence="12">The sequence shown here is derived from an EMBL/GenBank/DDBJ whole genome shotgun (WGS) entry which is preliminary data.</text>
</comment>
<accession>A0A5C7IDW8</accession>
<keyword evidence="9" id="KW-0472">Membrane</keyword>
<evidence type="ECO:0000256" key="6">
    <source>
        <dbReference type="ARBA" id="ARBA00047899"/>
    </source>
</evidence>
<evidence type="ECO:0000256" key="2">
    <source>
        <dbReference type="ARBA" id="ARBA00022553"/>
    </source>
</evidence>
<keyword evidence="4" id="KW-1015">Disulfide bond</keyword>
<keyword evidence="3" id="KW-0732">Signal</keyword>
<keyword evidence="8" id="KW-0245">EGF-like domain</keyword>
<feature type="domain" description="EGF-like" evidence="10">
    <location>
        <begin position="116"/>
        <end position="153"/>
    </location>
</feature>
<dbReference type="Pfam" id="PF08276">
    <property type="entry name" value="PAN_2"/>
    <property type="match status" value="1"/>
</dbReference>
<dbReference type="FunFam" id="3.50.4.10:FF:000002">
    <property type="entry name" value="G-type lectin S-receptor-like serine/threonine-protein kinase"/>
    <property type="match status" value="1"/>
</dbReference>
<evidence type="ECO:0000256" key="4">
    <source>
        <dbReference type="ARBA" id="ARBA00023157"/>
    </source>
</evidence>
<dbReference type="InterPro" id="IPR000858">
    <property type="entry name" value="S_locus_glycoprot_dom"/>
</dbReference>
<evidence type="ECO:0000256" key="5">
    <source>
        <dbReference type="ARBA" id="ARBA00023170"/>
    </source>
</evidence>
<dbReference type="EC" id="2.7.11.1" evidence="1"/>
<protein>
    <recommendedName>
        <fullName evidence="1">non-specific serine/threonine protein kinase</fullName>
        <ecNumber evidence="1">2.7.11.1</ecNumber>
    </recommendedName>
</protein>
<keyword evidence="9" id="KW-1133">Transmembrane helix</keyword>